<gene>
    <name evidence="1" type="ORF">LMG23992_01906</name>
</gene>
<evidence type="ECO:0000313" key="2">
    <source>
        <dbReference type="Proteomes" id="UP000727654"/>
    </source>
</evidence>
<dbReference type="EMBL" id="CAJZAI010000003">
    <property type="protein sequence ID" value="CAG9171005.1"/>
    <property type="molecule type" value="Genomic_DNA"/>
</dbReference>
<accession>A0ABM8WU73</accession>
<dbReference type="Proteomes" id="UP000727654">
    <property type="component" value="Unassembled WGS sequence"/>
</dbReference>
<reference evidence="1 2" key="1">
    <citation type="submission" date="2021-08" db="EMBL/GenBank/DDBJ databases">
        <authorList>
            <person name="Peeters C."/>
        </authorList>
    </citation>
    <scope>NUCLEOTIDE SEQUENCE [LARGE SCALE GENOMIC DNA]</scope>
    <source>
        <strain evidence="1 2">LMG 23992</strain>
    </source>
</reference>
<proteinExistence type="predicted"/>
<evidence type="ECO:0000313" key="1">
    <source>
        <dbReference type="EMBL" id="CAG9171005.1"/>
    </source>
</evidence>
<name>A0ABM8WU73_9BURK</name>
<keyword evidence="2" id="KW-1185">Reference proteome</keyword>
<dbReference type="RefSeq" id="WP_396022646.1">
    <property type="nucleotide sequence ID" value="NZ_CAJZAI010000003.1"/>
</dbReference>
<comment type="caution">
    <text evidence="1">The sequence shown here is derived from an EMBL/GenBank/DDBJ whole genome shotgun (WGS) entry which is preliminary data.</text>
</comment>
<sequence>MTQAELPESVDVTASRARSNSVENWVRNASSCRRSGASWAEIAATFSRMVAVSARAASRYASASLAA</sequence>
<protein>
    <submittedName>
        <fullName evidence="1">Uncharacterized protein</fullName>
    </submittedName>
</protein>
<organism evidence="1 2">
    <name type="scientific">Cupriavidus laharis</name>
    <dbReference type="NCBI Taxonomy" id="151654"/>
    <lineage>
        <taxon>Bacteria</taxon>
        <taxon>Pseudomonadati</taxon>
        <taxon>Pseudomonadota</taxon>
        <taxon>Betaproteobacteria</taxon>
        <taxon>Burkholderiales</taxon>
        <taxon>Burkholderiaceae</taxon>
        <taxon>Cupriavidus</taxon>
    </lineage>
</organism>